<evidence type="ECO:0000256" key="5">
    <source>
        <dbReference type="ARBA" id="ARBA00022840"/>
    </source>
</evidence>
<evidence type="ECO:0000313" key="8">
    <source>
        <dbReference type="EMBL" id="CAK9040992.1"/>
    </source>
</evidence>
<dbReference type="InterPro" id="IPR000719">
    <property type="entry name" value="Prot_kinase_dom"/>
</dbReference>
<gene>
    <name evidence="8" type="ORF">CCMP2556_LOCUS22024</name>
</gene>
<dbReference type="Pfam" id="PF00069">
    <property type="entry name" value="Pkinase"/>
    <property type="match status" value="1"/>
</dbReference>
<evidence type="ECO:0000256" key="6">
    <source>
        <dbReference type="SAM" id="MobiDB-lite"/>
    </source>
</evidence>
<proteinExistence type="predicted"/>
<dbReference type="EMBL" id="CAXAMN010013470">
    <property type="protein sequence ID" value="CAK9040992.1"/>
    <property type="molecule type" value="Genomic_DNA"/>
</dbReference>
<keyword evidence="4" id="KW-0418">Kinase</keyword>
<dbReference type="PROSITE" id="PS50011">
    <property type="entry name" value="PROTEIN_KINASE_DOM"/>
    <property type="match status" value="1"/>
</dbReference>
<dbReference type="PROSITE" id="PS00109">
    <property type="entry name" value="PROTEIN_KINASE_TYR"/>
    <property type="match status" value="1"/>
</dbReference>
<feature type="region of interest" description="Disordered" evidence="6">
    <location>
        <begin position="450"/>
        <end position="476"/>
    </location>
</feature>
<evidence type="ECO:0000256" key="2">
    <source>
        <dbReference type="ARBA" id="ARBA00022679"/>
    </source>
</evidence>
<accession>A0ABP0LP63</accession>
<dbReference type="Gene3D" id="1.10.510.10">
    <property type="entry name" value="Transferase(Phosphotransferase) domain 1"/>
    <property type="match status" value="1"/>
</dbReference>
<dbReference type="InterPro" id="IPR008266">
    <property type="entry name" value="Tyr_kinase_AS"/>
</dbReference>
<dbReference type="Gene3D" id="3.30.200.20">
    <property type="entry name" value="Phosphorylase Kinase, domain 1"/>
    <property type="match status" value="1"/>
</dbReference>
<organism evidence="8 9">
    <name type="scientific">Durusdinium trenchii</name>
    <dbReference type="NCBI Taxonomy" id="1381693"/>
    <lineage>
        <taxon>Eukaryota</taxon>
        <taxon>Sar</taxon>
        <taxon>Alveolata</taxon>
        <taxon>Dinophyceae</taxon>
        <taxon>Suessiales</taxon>
        <taxon>Symbiodiniaceae</taxon>
        <taxon>Durusdinium</taxon>
    </lineage>
</organism>
<reference evidence="8 9" key="1">
    <citation type="submission" date="2024-02" db="EMBL/GenBank/DDBJ databases">
        <authorList>
            <person name="Chen Y."/>
            <person name="Shah S."/>
            <person name="Dougan E. K."/>
            <person name="Thang M."/>
            <person name="Chan C."/>
        </authorList>
    </citation>
    <scope>NUCLEOTIDE SEQUENCE [LARGE SCALE GENOMIC DNA]</scope>
</reference>
<comment type="caution">
    <text evidence="8">The sequence shown here is derived from an EMBL/GenBank/DDBJ whole genome shotgun (WGS) entry which is preliminary data.</text>
</comment>
<dbReference type="Proteomes" id="UP001642484">
    <property type="component" value="Unassembled WGS sequence"/>
</dbReference>
<dbReference type="PANTHER" id="PTHR24345">
    <property type="entry name" value="SERINE/THREONINE-PROTEIN KINASE PLK"/>
    <property type="match status" value="1"/>
</dbReference>
<dbReference type="InterPro" id="IPR011009">
    <property type="entry name" value="Kinase-like_dom_sf"/>
</dbReference>
<dbReference type="SUPFAM" id="SSF56112">
    <property type="entry name" value="Protein kinase-like (PK-like)"/>
    <property type="match status" value="1"/>
</dbReference>
<evidence type="ECO:0000256" key="4">
    <source>
        <dbReference type="ARBA" id="ARBA00022777"/>
    </source>
</evidence>
<protein>
    <recommendedName>
        <fullName evidence="7">Protein kinase domain-containing protein</fullName>
    </recommendedName>
</protein>
<dbReference type="CDD" id="cd00180">
    <property type="entry name" value="PKc"/>
    <property type="match status" value="1"/>
</dbReference>
<name>A0ABP0LP63_9DINO</name>
<sequence>MGRLRRTESPEGQCHCGLPPEGLAAKLESWKNDPDLCVIWAAFCPSSPLTLADGISLAKTRRSTNEVLQLLTGRGGTACGTCMCLRGAHQEADTSPRSPDEGAPIPAATLAQVPTDLWVQEAWADTVLMPWNSSGFKVVGRLAKSIHGEVHFVKDDTGTAYVAKVAPKDDVNLTKDGEESTWFSPESHVHFEDLRTEIAVLSFLSKLKCSENHIVEMFGSFEDVASLYLITAYCEEGDLFERVAYGDPLGEAEKKRYVGDILRGVAHLHRHNIGHRDLSLENVLLQKGNCVLIDFRQAVMLKSSDGVVKRYFVEAGKRMYRSPEMYVPRCSKIQVVCPSDAVANTVSMVSHEKMRCEVFLPSDAVPGKACTATPFGYAAAPADVFACGICAFVLSVGKPPWSVAMDTDPSFSFSRRHGVASLLQQWRGASRGPASSPSDEELLLTQMLRENPTRRSTPEEEHLKSEIDALDVPSQT</sequence>
<keyword evidence="1" id="KW-0723">Serine/threonine-protein kinase</keyword>
<dbReference type="PANTHER" id="PTHR24345:SF0">
    <property type="entry name" value="CELL CYCLE SERINE_THREONINE-PROTEIN KINASE CDC5_MSD2"/>
    <property type="match status" value="1"/>
</dbReference>
<keyword evidence="2" id="KW-0808">Transferase</keyword>
<feature type="compositionally biased region" description="Basic and acidic residues" evidence="6">
    <location>
        <begin position="451"/>
        <end position="467"/>
    </location>
</feature>
<evidence type="ECO:0000256" key="3">
    <source>
        <dbReference type="ARBA" id="ARBA00022741"/>
    </source>
</evidence>
<evidence type="ECO:0000313" key="9">
    <source>
        <dbReference type="Proteomes" id="UP001642484"/>
    </source>
</evidence>
<keyword evidence="9" id="KW-1185">Reference proteome</keyword>
<evidence type="ECO:0000259" key="7">
    <source>
        <dbReference type="PROSITE" id="PS50011"/>
    </source>
</evidence>
<keyword evidence="5" id="KW-0067">ATP-binding</keyword>
<evidence type="ECO:0000256" key="1">
    <source>
        <dbReference type="ARBA" id="ARBA00022527"/>
    </source>
</evidence>
<keyword evidence="3" id="KW-0547">Nucleotide-binding</keyword>
<feature type="domain" description="Protein kinase" evidence="7">
    <location>
        <begin position="136"/>
        <end position="470"/>
    </location>
</feature>